<comment type="subunit">
    <text evidence="8">Homodimer or homotetramer.</text>
</comment>
<feature type="cross-link" description="Tryptophyl-tyrosyl-methioninium (Tyr-Met) (with Trp-110)" evidence="8">
    <location>
        <begin position="233"/>
        <end position="259"/>
    </location>
</feature>
<comment type="caution">
    <text evidence="12">The sequence shown here is derived from an EMBL/GenBank/DDBJ whole genome shotgun (WGS) entry which is preliminary data.</text>
</comment>
<keyword evidence="4 8" id="KW-0560">Oxidoreductase</keyword>
<evidence type="ECO:0000256" key="4">
    <source>
        <dbReference type="ARBA" id="ARBA00023002"/>
    </source>
</evidence>
<organism evidence="12 13">
    <name type="scientific">Rhodococcus cercidiphylli</name>
    <dbReference type="NCBI Taxonomy" id="489916"/>
    <lineage>
        <taxon>Bacteria</taxon>
        <taxon>Bacillati</taxon>
        <taxon>Actinomycetota</taxon>
        <taxon>Actinomycetes</taxon>
        <taxon>Mycobacteriales</taxon>
        <taxon>Nocardiaceae</taxon>
        <taxon>Rhodococcus</taxon>
    </lineage>
</organism>
<keyword evidence="3 8" id="KW-0479">Metal-binding</keyword>
<evidence type="ECO:0000256" key="6">
    <source>
        <dbReference type="ARBA" id="ARBA00023324"/>
    </source>
</evidence>
<dbReference type="InterPro" id="IPR000763">
    <property type="entry name" value="Catalase_peroxidase"/>
</dbReference>
<feature type="domain" description="Plant heme peroxidase family profile" evidence="11">
    <location>
        <begin position="522"/>
        <end position="751"/>
    </location>
</feature>
<feature type="site" description="Transition state stabilizer" evidence="8">
    <location>
        <position position="107"/>
    </location>
</feature>
<comment type="PTM">
    <text evidence="8">Formation of the three residue Trp-Tyr-Met cross-link is important for the catalase, but not the peroxidase activity of the enzyme.</text>
</comment>
<evidence type="ECO:0000256" key="10">
    <source>
        <dbReference type="SAM" id="MobiDB-lite"/>
    </source>
</evidence>
<dbReference type="GO" id="GO:0004601">
    <property type="term" value="F:peroxidase activity"/>
    <property type="evidence" value="ECO:0007669"/>
    <property type="project" value="UniProtKB-KW"/>
</dbReference>
<dbReference type="PRINTS" id="PR00460">
    <property type="entry name" value="BPEROXIDASE"/>
</dbReference>
<accession>A0ABU4AV13</accession>
<dbReference type="PANTHER" id="PTHR30555:SF0">
    <property type="entry name" value="CATALASE-PEROXIDASE"/>
    <property type="match status" value="1"/>
</dbReference>
<comment type="cofactor">
    <cofactor evidence="8">
        <name>heme b</name>
        <dbReference type="ChEBI" id="CHEBI:60344"/>
    </cofactor>
    <text evidence="8">Binds 1 heme b (iron(II)-protoporphyrin IX) group per dimer.</text>
</comment>
<dbReference type="NCBIfam" id="NF011635">
    <property type="entry name" value="PRK15061.1"/>
    <property type="match status" value="1"/>
</dbReference>
<dbReference type="PRINTS" id="PR00458">
    <property type="entry name" value="PEROXIDASE"/>
</dbReference>
<evidence type="ECO:0000256" key="7">
    <source>
        <dbReference type="ARBA" id="ARBA00049145"/>
    </source>
</evidence>
<dbReference type="SUPFAM" id="SSF48113">
    <property type="entry name" value="Heme-dependent peroxidases"/>
    <property type="match status" value="2"/>
</dbReference>
<dbReference type="PANTHER" id="PTHR30555">
    <property type="entry name" value="HYDROPEROXIDASE I, BIFUNCTIONAL CATALASE-PEROXIDASE"/>
    <property type="match status" value="1"/>
</dbReference>
<dbReference type="NCBIfam" id="TIGR00198">
    <property type="entry name" value="cat_per_HPI"/>
    <property type="match status" value="1"/>
</dbReference>
<evidence type="ECO:0000256" key="3">
    <source>
        <dbReference type="ARBA" id="ARBA00022723"/>
    </source>
</evidence>
<evidence type="ECO:0000256" key="5">
    <source>
        <dbReference type="ARBA" id="ARBA00023004"/>
    </source>
</evidence>
<dbReference type="InterPro" id="IPR019794">
    <property type="entry name" value="Peroxidases_AS"/>
</dbReference>
<feature type="domain" description="Plant heme peroxidase family profile" evidence="11">
    <location>
        <begin position="144"/>
        <end position="419"/>
    </location>
</feature>
<evidence type="ECO:0000256" key="9">
    <source>
        <dbReference type="RuleBase" id="RU003451"/>
    </source>
</evidence>
<evidence type="ECO:0000256" key="1">
    <source>
        <dbReference type="ARBA" id="ARBA00022559"/>
    </source>
</evidence>
<feature type="binding site" description="axial binding residue" evidence="8">
    <location>
        <position position="274"/>
    </location>
    <ligand>
        <name>heme b</name>
        <dbReference type="ChEBI" id="CHEBI:60344"/>
    </ligand>
    <ligandPart>
        <name>Fe</name>
        <dbReference type="ChEBI" id="CHEBI:18248"/>
    </ligandPart>
</feature>
<keyword evidence="1 8" id="KW-0575">Peroxidase</keyword>
<keyword evidence="6 8" id="KW-0376">Hydrogen peroxide</keyword>
<comment type="function">
    <text evidence="8">Bifunctional enzyme with both catalase and broad-spectrum peroxidase activity.</text>
</comment>
<evidence type="ECO:0000313" key="13">
    <source>
        <dbReference type="Proteomes" id="UP001185899"/>
    </source>
</evidence>
<dbReference type="Gene3D" id="1.10.520.10">
    <property type="match status" value="2"/>
</dbReference>
<dbReference type="HAMAP" id="MF_01961">
    <property type="entry name" value="Catal_peroxid"/>
    <property type="match status" value="1"/>
</dbReference>
<feature type="active site" description="Proton acceptor" evidence="8">
    <location>
        <position position="111"/>
    </location>
</feature>
<comment type="catalytic activity">
    <reaction evidence="8 9">
        <text>H2O2 + AH2 = A + 2 H2O</text>
        <dbReference type="Rhea" id="RHEA:30275"/>
        <dbReference type="ChEBI" id="CHEBI:13193"/>
        <dbReference type="ChEBI" id="CHEBI:15377"/>
        <dbReference type="ChEBI" id="CHEBI:16240"/>
        <dbReference type="ChEBI" id="CHEBI:17499"/>
        <dbReference type="EC" id="1.11.1.21"/>
    </reaction>
</comment>
<comment type="caution">
    <text evidence="8">Lacks conserved residue(s) required for the propagation of feature annotation.</text>
</comment>
<comment type="similarity">
    <text evidence="8 9">Belongs to the peroxidase family. Peroxidase/catalase subfamily.</text>
</comment>
<dbReference type="CDD" id="cd08200">
    <property type="entry name" value="catalase_peroxidase_2"/>
    <property type="match status" value="1"/>
</dbReference>
<evidence type="ECO:0000313" key="12">
    <source>
        <dbReference type="EMBL" id="MDV6230079.1"/>
    </source>
</evidence>
<feature type="region of interest" description="Disordered" evidence="10">
    <location>
        <begin position="1"/>
        <end position="37"/>
    </location>
</feature>
<keyword evidence="13" id="KW-1185">Reference proteome</keyword>
<protein>
    <recommendedName>
        <fullName evidence="8 9">Catalase-peroxidase</fullName>
        <shortName evidence="8">CP</shortName>
        <ecNumber evidence="8 9">1.11.1.21</ecNumber>
    </recommendedName>
    <alternativeName>
        <fullName evidence="8">Peroxidase/catalase</fullName>
    </alternativeName>
</protein>
<evidence type="ECO:0000256" key="8">
    <source>
        <dbReference type="HAMAP-Rule" id="MF_01961"/>
    </source>
</evidence>
<dbReference type="InterPro" id="IPR010255">
    <property type="entry name" value="Haem_peroxidase_sf"/>
</dbReference>
<gene>
    <name evidence="8 12" type="primary">katG</name>
    <name evidence="12" type="ORF">R3P95_05915</name>
</gene>
<name>A0ABU4AV13_9NOCA</name>
<dbReference type="InterPro" id="IPR002016">
    <property type="entry name" value="Haem_peroxidase"/>
</dbReference>
<dbReference type="Pfam" id="PF00141">
    <property type="entry name" value="peroxidase"/>
    <property type="match status" value="2"/>
</dbReference>
<dbReference type="RefSeq" id="WP_317547642.1">
    <property type="nucleotide sequence ID" value="NZ_JAWLKE010000002.1"/>
</dbReference>
<evidence type="ECO:0000256" key="2">
    <source>
        <dbReference type="ARBA" id="ARBA00022617"/>
    </source>
</evidence>
<keyword evidence="5 8" id="KW-0408">Iron</keyword>
<keyword evidence="2 8" id="KW-0349">Heme</keyword>
<reference evidence="12 13" key="1">
    <citation type="submission" date="2023-10" db="EMBL/GenBank/DDBJ databases">
        <title>Development of a sustainable strategy for remediation of hydrocarbon-contaminated territories based on the waste exchange concept.</title>
        <authorList>
            <person name="Krivoruchko A."/>
        </authorList>
    </citation>
    <scope>NUCLEOTIDE SEQUENCE [LARGE SCALE GENOMIC DNA]</scope>
    <source>
        <strain evidence="12 13">IEGM 1322</strain>
    </source>
</reference>
<sequence>MTSDARPLHSDVKTSSTSESENPVIESPKPKAHAPLTNKDWWPEQIDLSILHAHTSKSNPFGENFDYKSEFSKLDVDALKADLISVMTTSKDWWPADYGHYGGLFIRMSWHAAGTYRTFDGRGGGGQGAQRFAPLNSWPDNANLDKARRLLWPVKQKYGNAISWADLLVFAGNAALESMGFETFGFAFGREDIWEPEEVFWGPEDQWLGTDKRYEGERELAKPLGATTMGLIYVNPEGPEGEPDPVAAAHDIRETFARMAMNDEETAALIVGGHSFGKTHGAGPADKIGPEPEGAPIEQQGLGWKNGYGKGKAEDQITSGLEVVWTQTPTQWGNGYLENLYGYEWELIKSPAGAWQFTAKDGGGAGTIPDPFGGPGRAPTMLVTDISMRADPAYERITRRWLEHPEELSEAFAKAWYKLLHRDMGPVSRLLGPWVPEAQLWQDPVPAVEGELIDDADASALKSAILDSGLTIPQLVGVAWSSMSSFRVTDFRGGANGARVRLEPQRSWEANEPAVLDEVIPVLDGIRSNFENTAAGGKRVSLADIIVLAGNAAVEKAARDGGHEVAVPFRPGRTDATQDRTDVESFEVLEPRADGFRNYVAAGEQTLQQVLFLDRAYMLNVTAPEMTVLIGGLRALGANHGGTTHGVFTERPGVLSNDFFVNLLDSETEWSSGEDGIYSGHDRASGAQQWTATPIDLVFGSHSQLRALSEVYAQSDNNGKFIDDFVAAWAKVADNDRFDLRQPRSRPLQHR</sequence>
<dbReference type="CDD" id="cd00649">
    <property type="entry name" value="catalase_peroxidase_1"/>
    <property type="match status" value="1"/>
</dbReference>
<dbReference type="EMBL" id="JAWLKE010000002">
    <property type="protein sequence ID" value="MDV6230079.1"/>
    <property type="molecule type" value="Genomic_DNA"/>
</dbReference>
<dbReference type="Proteomes" id="UP001185899">
    <property type="component" value="Unassembled WGS sequence"/>
</dbReference>
<dbReference type="EC" id="1.11.1.21" evidence="8 9"/>
<dbReference type="PROSITE" id="PS50873">
    <property type="entry name" value="PEROXIDASE_4"/>
    <property type="match status" value="2"/>
</dbReference>
<dbReference type="Gene3D" id="1.10.420.10">
    <property type="entry name" value="Peroxidase, domain 2"/>
    <property type="match status" value="2"/>
</dbReference>
<proteinExistence type="inferred from homology"/>
<dbReference type="PROSITE" id="PS00436">
    <property type="entry name" value="PEROXIDASE_2"/>
    <property type="match status" value="1"/>
</dbReference>
<comment type="catalytic activity">
    <reaction evidence="7 8 9">
        <text>2 H2O2 = O2 + 2 H2O</text>
        <dbReference type="Rhea" id="RHEA:20309"/>
        <dbReference type="ChEBI" id="CHEBI:15377"/>
        <dbReference type="ChEBI" id="CHEBI:15379"/>
        <dbReference type="ChEBI" id="CHEBI:16240"/>
        <dbReference type="EC" id="1.11.1.21"/>
    </reaction>
</comment>
<feature type="compositionally biased region" description="Basic and acidic residues" evidence="10">
    <location>
        <begin position="1"/>
        <end position="12"/>
    </location>
</feature>
<evidence type="ECO:0000259" key="11">
    <source>
        <dbReference type="PROSITE" id="PS50873"/>
    </source>
</evidence>